<keyword evidence="4" id="KW-0472">Membrane</keyword>
<dbReference type="STRING" id="230819.A0A5C3L6W9"/>
<feature type="signal peptide" evidence="5">
    <location>
        <begin position="1"/>
        <end position="21"/>
    </location>
</feature>
<evidence type="ECO:0000256" key="1">
    <source>
        <dbReference type="ARBA" id="ARBA00022441"/>
    </source>
</evidence>
<feature type="transmembrane region" description="Helical" evidence="4">
    <location>
        <begin position="483"/>
        <end position="502"/>
    </location>
</feature>
<feature type="transmembrane region" description="Helical" evidence="4">
    <location>
        <begin position="793"/>
        <end position="812"/>
    </location>
</feature>
<dbReference type="AlphaFoldDB" id="A0A5C3L6W9"/>
<feature type="transmembrane region" description="Helical" evidence="4">
    <location>
        <begin position="563"/>
        <end position="587"/>
    </location>
</feature>
<keyword evidence="7" id="KW-1185">Reference proteome</keyword>
<keyword evidence="4" id="KW-1133">Transmembrane helix</keyword>
<dbReference type="SUPFAM" id="SSF117281">
    <property type="entry name" value="Kelch motif"/>
    <property type="match status" value="1"/>
</dbReference>
<dbReference type="Gene3D" id="2.120.10.80">
    <property type="entry name" value="Kelch-type beta propeller"/>
    <property type="match status" value="2"/>
</dbReference>
<proteinExistence type="predicted"/>
<name>A0A5C3L6W9_COPMA</name>
<gene>
    <name evidence="6" type="ORF">FA15DRAFT_664799</name>
</gene>
<keyword evidence="1" id="KW-0880">Kelch repeat</keyword>
<feature type="transmembrane region" description="Helical" evidence="4">
    <location>
        <begin position="768"/>
        <end position="787"/>
    </location>
</feature>
<evidence type="ECO:0000313" key="7">
    <source>
        <dbReference type="Proteomes" id="UP000307440"/>
    </source>
</evidence>
<evidence type="ECO:0008006" key="8">
    <source>
        <dbReference type="Google" id="ProtNLM"/>
    </source>
</evidence>
<evidence type="ECO:0000256" key="5">
    <source>
        <dbReference type="SAM" id="SignalP"/>
    </source>
</evidence>
<dbReference type="PANTHER" id="PTHR46093">
    <property type="entry name" value="ACYL-COA-BINDING DOMAIN-CONTAINING PROTEIN 5"/>
    <property type="match status" value="1"/>
</dbReference>
<evidence type="ECO:0000256" key="2">
    <source>
        <dbReference type="ARBA" id="ARBA00022737"/>
    </source>
</evidence>
<accession>A0A5C3L6W9</accession>
<feature type="region of interest" description="Disordered" evidence="3">
    <location>
        <begin position="607"/>
        <end position="671"/>
    </location>
</feature>
<dbReference type="EMBL" id="ML210153">
    <property type="protein sequence ID" value="TFK28754.1"/>
    <property type="molecule type" value="Genomic_DNA"/>
</dbReference>
<feature type="chain" id="PRO_5023061230" description="Galactose oxidase" evidence="5">
    <location>
        <begin position="22"/>
        <end position="924"/>
    </location>
</feature>
<keyword evidence="4" id="KW-0812">Transmembrane</keyword>
<dbReference type="OrthoDB" id="10250130at2759"/>
<organism evidence="6 7">
    <name type="scientific">Coprinopsis marcescibilis</name>
    <name type="common">Agaric fungus</name>
    <name type="synonym">Psathyrella marcescibilis</name>
    <dbReference type="NCBI Taxonomy" id="230819"/>
    <lineage>
        <taxon>Eukaryota</taxon>
        <taxon>Fungi</taxon>
        <taxon>Dikarya</taxon>
        <taxon>Basidiomycota</taxon>
        <taxon>Agaricomycotina</taxon>
        <taxon>Agaricomycetes</taxon>
        <taxon>Agaricomycetidae</taxon>
        <taxon>Agaricales</taxon>
        <taxon>Agaricineae</taxon>
        <taxon>Psathyrellaceae</taxon>
        <taxon>Coprinopsis</taxon>
    </lineage>
</organism>
<dbReference type="PANTHER" id="PTHR46093:SF3">
    <property type="entry name" value="ACYL-COA-BINDING DOMAIN-CONTAINING PROTEIN 4"/>
    <property type="match status" value="1"/>
</dbReference>
<keyword evidence="5" id="KW-0732">Signal</keyword>
<evidence type="ECO:0000313" key="6">
    <source>
        <dbReference type="EMBL" id="TFK28754.1"/>
    </source>
</evidence>
<dbReference type="Proteomes" id="UP000307440">
    <property type="component" value="Unassembled WGS sequence"/>
</dbReference>
<dbReference type="InterPro" id="IPR015915">
    <property type="entry name" value="Kelch-typ_b-propeller"/>
</dbReference>
<evidence type="ECO:0000256" key="3">
    <source>
        <dbReference type="SAM" id="MobiDB-lite"/>
    </source>
</evidence>
<reference evidence="6 7" key="1">
    <citation type="journal article" date="2019" name="Nat. Ecol. Evol.">
        <title>Megaphylogeny resolves global patterns of mushroom evolution.</title>
        <authorList>
            <person name="Varga T."/>
            <person name="Krizsan K."/>
            <person name="Foldi C."/>
            <person name="Dima B."/>
            <person name="Sanchez-Garcia M."/>
            <person name="Sanchez-Ramirez S."/>
            <person name="Szollosi G.J."/>
            <person name="Szarkandi J.G."/>
            <person name="Papp V."/>
            <person name="Albert L."/>
            <person name="Andreopoulos W."/>
            <person name="Angelini C."/>
            <person name="Antonin V."/>
            <person name="Barry K.W."/>
            <person name="Bougher N.L."/>
            <person name="Buchanan P."/>
            <person name="Buyck B."/>
            <person name="Bense V."/>
            <person name="Catcheside P."/>
            <person name="Chovatia M."/>
            <person name="Cooper J."/>
            <person name="Damon W."/>
            <person name="Desjardin D."/>
            <person name="Finy P."/>
            <person name="Geml J."/>
            <person name="Haridas S."/>
            <person name="Hughes K."/>
            <person name="Justo A."/>
            <person name="Karasinski D."/>
            <person name="Kautmanova I."/>
            <person name="Kiss B."/>
            <person name="Kocsube S."/>
            <person name="Kotiranta H."/>
            <person name="LaButti K.M."/>
            <person name="Lechner B.E."/>
            <person name="Liimatainen K."/>
            <person name="Lipzen A."/>
            <person name="Lukacs Z."/>
            <person name="Mihaltcheva S."/>
            <person name="Morgado L.N."/>
            <person name="Niskanen T."/>
            <person name="Noordeloos M.E."/>
            <person name="Ohm R.A."/>
            <person name="Ortiz-Santana B."/>
            <person name="Ovrebo C."/>
            <person name="Racz N."/>
            <person name="Riley R."/>
            <person name="Savchenko A."/>
            <person name="Shiryaev A."/>
            <person name="Soop K."/>
            <person name="Spirin V."/>
            <person name="Szebenyi C."/>
            <person name="Tomsovsky M."/>
            <person name="Tulloss R.E."/>
            <person name="Uehling J."/>
            <person name="Grigoriev I.V."/>
            <person name="Vagvolgyi C."/>
            <person name="Papp T."/>
            <person name="Martin F.M."/>
            <person name="Miettinen O."/>
            <person name="Hibbett D.S."/>
            <person name="Nagy L.G."/>
        </authorList>
    </citation>
    <scope>NUCLEOTIDE SEQUENCE [LARGE SCALE GENOMIC DNA]</scope>
    <source>
        <strain evidence="6 7">CBS 121175</strain>
    </source>
</reference>
<keyword evidence="2" id="KW-0677">Repeat</keyword>
<sequence>MASGYFALCFIFLASLLNVYAQSTTPVPPLQWINLSPLLQGSSAPPPLRDAALGYDEDSRSLIIFGGESEGGFVQSRTFLLNLETLSWSTPQPPLNLRMSPAARSSAISGLDFAASNRHAFVVIGGKGSNDAALSDVWAYDFTNQFWSEVDISPGRRPAARWGASGGIDTRVEPIQDAILPGPNNTFYLAGGFDGQNLLPLSDVWRLNISGTLTANLPDAMRGSWEQVILSKELPGKVRQGGTVVRQRIVATGGCNMTLEDSNDDPSCAQQDAHIINTSLLSALSPGPCGPPRLDPVLFPNMNTFSSGFASQVLLALGTFNTTIWEDFSGVEGGEIDVLDVDTGSWTRIRPSGDPGSAGQAFPSLREGAAVYSSIRGLVGSVRDRVTDTIIFGGRGPGGRYLSDIWLLRAYTASLSPSVTTWPGFGDGRLRSGVNADGSGVTVEYIRRCASLRDLPQPAEPTPDKPSQPSNISHLDTSLTHKLLSGLSLGLLFFAFFLVRLYPQPLAGFKLNEIPSACLVLFVIGSYAIGIAGYAVSFTTLVSDRSPSRSADFSAKHLSTSHAIVSTVFFGLIYLVVPVLAIISAALQRIGKAPSGDTVSQTALRHLSPSPLEKPDPVRGVSHSPSLYPPPSPRPNSVSWGYSQSNPARRSAEAISLDGESITSGGPRRGFEVINRPARTRKQSETWSTSLGHSSQHPLPYTRSLGEIDWLLRRRSLSAVGELDLALSIAHNTRRHSAAQSDGLQTTGSDRSTPYAVPRPSLLDMATYVLLQIGFLGLNATTLIALWDRASTAIFVVALVWVLAIYALIIFVSKRLPPEAYLLSKLKGRAVPGPTGSGPFVPAPTSPAAADTIPPSAHGPYMHQPPYLRTVPIDPAQFSDDPVDDEDDIDDETCQRMIEEEMDRRDVSIVTTVPKRKLWVANPS</sequence>
<protein>
    <recommendedName>
        <fullName evidence="8">Galactose oxidase</fullName>
    </recommendedName>
</protein>
<feature type="transmembrane region" description="Helical" evidence="4">
    <location>
        <begin position="514"/>
        <end position="543"/>
    </location>
</feature>
<evidence type="ECO:0000256" key="4">
    <source>
        <dbReference type="SAM" id="Phobius"/>
    </source>
</evidence>